<dbReference type="GO" id="GO:0005634">
    <property type="term" value="C:nucleus"/>
    <property type="evidence" value="ECO:0007669"/>
    <property type="project" value="UniProtKB-SubCell"/>
</dbReference>
<dbReference type="InterPro" id="IPR003523">
    <property type="entry name" value="Transcription_factor_COE"/>
</dbReference>
<evidence type="ECO:0000256" key="1">
    <source>
        <dbReference type="RuleBase" id="RU004489"/>
    </source>
</evidence>
<proteinExistence type="inferred from homology"/>
<keyword evidence="1" id="KW-0804">Transcription</keyword>
<evidence type="ECO:0000313" key="2">
    <source>
        <dbReference type="EMBL" id="TKS65597.1"/>
    </source>
</evidence>
<dbReference type="AlphaFoldDB" id="A0A4U5TVF6"/>
<dbReference type="Proteomes" id="UP000298787">
    <property type="component" value="Unassembled WGS sequence"/>
</dbReference>
<comment type="subcellular location">
    <subcellularLocation>
        <location evidence="1">Nucleus</location>
    </subcellularLocation>
</comment>
<keyword evidence="1" id="KW-0238">DNA-binding</keyword>
<organism evidence="2 3">
    <name type="scientific">Collichthys lucidus</name>
    <name type="common">Big head croaker</name>
    <name type="synonym">Sciaena lucida</name>
    <dbReference type="NCBI Taxonomy" id="240159"/>
    <lineage>
        <taxon>Eukaryota</taxon>
        <taxon>Metazoa</taxon>
        <taxon>Chordata</taxon>
        <taxon>Craniata</taxon>
        <taxon>Vertebrata</taxon>
        <taxon>Euteleostomi</taxon>
        <taxon>Actinopterygii</taxon>
        <taxon>Neopterygii</taxon>
        <taxon>Teleostei</taxon>
        <taxon>Neoteleostei</taxon>
        <taxon>Acanthomorphata</taxon>
        <taxon>Eupercaria</taxon>
        <taxon>Sciaenidae</taxon>
        <taxon>Collichthys</taxon>
    </lineage>
</organism>
<keyword evidence="1" id="KW-0805">Transcription regulation</keyword>
<keyword evidence="1" id="KW-0217">Developmental protein</keyword>
<name>A0A4U5TVF6_COLLU</name>
<dbReference type="PANTHER" id="PTHR10747">
    <property type="entry name" value="TRANSCRIPTION FACTOR COE FAMILY MEMBER"/>
    <property type="match status" value="1"/>
</dbReference>
<dbReference type="GO" id="GO:0003677">
    <property type="term" value="F:DNA binding"/>
    <property type="evidence" value="ECO:0007669"/>
    <property type="project" value="UniProtKB-KW"/>
</dbReference>
<reference evidence="2 3" key="1">
    <citation type="submission" date="2019-01" db="EMBL/GenBank/DDBJ databases">
        <title>Genome Assembly of Collichthys lucidus.</title>
        <authorList>
            <person name="Cai M."/>
            <person name="Xiao S."/>
        </authorList>
    </citation>
    <scope>NUCLEOTIDE SEQUENCE [LARGE SCALE GENOMIC DNA]</scope>
    <source>
        <strain evidence="2">JT15FE1705JMU</strain>
        <tissue evidence="2">Muscle</tissue>
    </source>
</reference>
<sequence>MNGYGAGMTNLGVPGSPSFLNGSTNSAYAMDVDELPSCFVELMQRRGMVELMQRRGVVELMERRGVVELMQRRGVVELMEPVTLQQLSVCVELLCLEGAGVFWSRVKSKLACGERSIVLASVSKSSASLSETRLESIELAGVSVPGPYSFSPVHMVSAVKQKSAFAPVVRPQTSPPPTCTTTNGSNLQAMAGLIVPPMRSKVSAVKRGLWVGGRPSAVRQVVSVADVKRTEQVSDQNHCEAGRRRVHRDLLSAAMTSEEDSISLDDYIT</sequence>
<dbReference type="GO" id="GO:0008270">
    <property type="term" value="F:zinc ion binding"/>
    <property type="evidence" value="ECO:0007669"/>
    <property type="project" value="UniProtKB-KW"/>
</dbReference>
<keyword evidence="3" id="KW-1185">Reference proteome</keyword>
<protein>
    <submittedName>
        <fullName evidence="2">Transcription factor COE3</fullName>
    </submittedName>
</protein>
<accession>A0A4U5TVF6</accession>
<dbReference type="STRING" id="240159.A0A4U5TVF6"/>
<keyword evidence="1" id="KW-0479">Metal-binding</keyword>
<dbReference type="EMBL" id="ML240909">
    <property type="protein sequence ID" value="TKS65597.1"/>
    <property type="molecule type" value="Genomic_DNA"/>
</dbReference>
<evidence type="ECO:0000313" key="3">
    <source>
        <dbReference type="Proteomes" id="UP000298787"/>
    </source>
</evidence>
<keyword evidence="1" id="KW-0539">Nucleus</keyword>
<keyword evidence="1" id="KW-0863">Zinc-finger</keyword>
<gene>
    <name evidence="2" type="ORF">D9C73_028233</name>
</gene>
<comment type="similarity">
    <text evidence="1">Belongs to the COE family.</text>
</comment>
<keyword evidence="1" id="KW-0862">Zinc</keyword>
<dbReference type="GO" id="GO:0006355">
    <property type="term" value="P:regulation of DNA-templated transcription"/>
    <property type="evidence" value="ECO:0007669"/>
    <property type="project" value="InterPro"/>
</dbReference>